<feature type="region of interest" description="Disordered" evidence="6">
    <location>
        <begin position="305"/>
        <end position="342"/>
    </location>
</feature>
<keyword evidence="5" id="KW-0175">Coiled coil</keyword>
<feature type="compositionally biased region" description="Low complexity" evidence="6">
    <location>
        <begin position="146"/>
        <end position="195"/>
    </location>
</feature>
<feature type="domain" description="NR LBD" evidence="7">
    <location>
        <begin position="519"/>
        <end position="737"/>
    </location>
</feature>
<proteinExistence type="predicted"/>
<reference evidence="8 10" key="2">
    <citation type="journal article" date="2013" name="Nature">
        <title>Insights into bilaterian evolution from three spiralian genomes.</title>
        <authorList>
            <person name="Simakov O."/>
            <person name="Marletaz F."/>
            <person name="Cho S.J."/>
            <person name="Edsinger-Gonzales E."/>
            <person name="Havlak P."/>
            <person name="Hellsten U."/>
            <person name="Kuo D.H."/>
            <person name="Larsson T."/>
            <person name="Lv J."/>
            <person name="Arendt D."/>
            <person name="Savage R."/>
            <person name="Osoegawa K."/>
            <person name="de Jong P."/>
            <person name="Grimwood J."/>
            <person name="Chapman J.A."/>
            <person name="Shapiro H."/>
            <person name="Aerts A."/>
            <person name="Otillar R.P."/>
            <person name="Terry A.Y."/>
            <person name="Boore J.L."/>
            <person name="Grigoriev I.V."/>
            <person name="Lindberg D.R."/>
            <person name="Seaver E.C."/>
            <person name="Weisblat D.A."/>
            <person name="Putnam N.H."/>
            <person name="Rokhsar D.S."/>
        </authorList>
    </citation>
    <scope>NUCLEOTIDE SEQUENCE</scope>
</reference>
<sequence>MLDDSRNFQQTPPQHLVSNDKIAAQQRLQPLPLPLNLDTRRFLVQSPKYRQRIHFPTTFLQQQQRQQQRQQQQQLMQQYRQNQLLKNSSQPPQSQLPQKPQQLQHDFRYKNEKLRDKLETKQQHQQQDQNGFPTNQQFSQQCPSYNNNSNNNNNPTNAISIDTSTRNNNINNNNIDDKNSNNSRQQQFQQQQQQQQLRQQKQQLFQKHNYADDESLLEYHYSLNCDPNVQQQHRERFLMKLQQRQLQQHQQKLQKQQQQLLQQQQQQQALLLKQKESISLQEELQKEHQQQQEILLKELRQKNLFGPKSHPYRHRQQQPQQQQQQQQQPQRPQQSPSYCAERGSPYSSVMVMLSSCQLFNEASKHPFTVHSPSPSSTSSSPSSIPNNSVGRNFKTPASALASSVVSGVGAGGTNKLRRSNSALSCSTTEDGDEDIDDQSLAVVGCQSNGGPDDSHECDDGEDGENSSRISLINFIDSDEQKILTENYWLKNGLLPDESLMLLDSHFEVINKVVAAYEKFLDCGTNTNLALEKELNNWNTRHKEPIQCSMSLPEWIQVKVIPVYTFASITYCKNLPGFTELNLADQATLIRLGQTQSRIMVAANHWFDPVKGDFIQFLSWRTKDLFKERLICYAKKIKNLKLDLIESALFNALVIVAADYPGLEDPDCINRMRQKLLLPFRAYTTAKYGTPNQRLELLFSHVPETRQLGFLHYKMTMKASLKAEEVEKNGDGCKMEGSGAGDHDDDRG</sequence>
<evidence type="ECO:0000256" key="5">
    <source>
        <dbReference type="SAM" id="Coils"/>
    </source>
</evidence>
<feature type="compositionally biased region" description="Polar residues" evidence="6">
    <location>
        <begin position="123"/>
        <end position="145"/>
    </location>
</feature>
<dbReference type="InterPro" id="IPR000536">
    <property type="entry name" value="Nucl_hrmn_rcpt_lig-bd"/>
</dbReference>
<dbReference type="GO" id="GO:0006357">
    <property type="term" value="P:regulation of transcription by RNA polymerase II"/>
    <property type="evidence" value="ECO:0000318"/>
    <property type="project" value="GO_Central"/>
</dbReference>
<evidence type="ECO:0000313" key="9">
    <source>
        <dbReference type="EnsemblMetazoa" id="HelroP172268"/>
    </source>
</evidence>
<dbReference type="GO" id="GO:0000978">
    <property type="term" value="F:RNA polymerase II cis-regulatory region sequence-specific DNA binding"/>
    <property type="evidence" value="ECO:0000318"/>
    <property type="project" value="GO_Central"/>
</dbReference>
<evidence type="ECO:0000256" key="2">
    <source>
        <dbReference type="ARBA" id="ARBA00023015"/>
    </source>
</evidence>
<dbReference type="STRING" id="6412.T1F562"/>
<feature type="region of interest" description="Disordered" evidence="6">
    <location>
        <begin position="367"/>
        <end position="391"/>
    </location>
</feature>
<dbReference type="PANTHER" id="PTHR45805">
    <property type="entry name" value="NUCLEAR HORMONE RECEPTOR HR3-RELATED"/>
    <property type="match status" value="1"/>
</dbReference>
<dbReference type="PROSITE" id="PS51843">
    <property type="entry name" value="NR_LBD"/>
    <property type="match status" value="1"/>
</dbReference>
<feature type="compositionally biased region" description="Acidic residues" evidence="6">
    <location>
        <begin position="455"/>
        <end position="464"/>
    </location>
</feature>
<protein>
    <recommendedName>
        <fullName evidence="7">NR LBD domain-containing protein</fullName>
    </recommendedName>
</protein>
<dbReference type="HOGENOM" id="CLU_372254_0_0_1"/>
<feature type="region of interest" description="Disordered" evidence="6">
    <location>
        <begin position="117"/>
        <end position="195"/>
    </location>
</feature>
<dbReference type="EMBL" id="KB096457">
    <property type="protein sequence ID" value="ESO04601.1"/>
    <property type="molecule type" value="Genomic_DNA"/>
</dbReference>
<evidence type="ECO:0000313" key="8">
    <source>
        <dbReference type="EMBL" id="ESO04601.1"/>
    </source>
</evidence>
<dbReference type="PRINTS" id="PR00398">
    <property type="entry name" value="STRDHORMONER"/>
</dbReference>
<dbReference type="AlphaFoldDB" id="T1F562"/>
<dbReference type="PANTHER" id="PTHR45805:SF2">
    <property type="entry name" value="NUCLEAR HORMONE RECEPTOR HR3-RELATED"/>
    <property type="match status" value="1"/>
</dbReference>
<dbReference type="GO" id="GO:0004879">
    <property type="term" value="F:nuclear receptor activity"/>
    <property type="evidence" value="ECO:0000318"/>
    <property type="project" value="GO_Central"/>
</dbReference>
<name>T1F562_HELRO</name>
<accession>T1F562</accession>
<keyword evidence="10" id="KW-1185">Reference proteome</keyword>
<dbReference type="InParanoid" id="T1F562"/>
<evidence type="ECO:0000313" key="10">
    <source>
        <dbReference type="Proteomes" id="UP000015101"/>
    </source>
</evidence>
<dbReference type="GO" id="GO:0005634">
    <property type="term" value="C:nucleus"/>
    <property type="evidence" value="ECO:0000318"/>
    <property type="project" value="GO_Central"/>
</dbReference>
<dbReference type="SMART" id="SM00430">
    <property type="entry name" value="HOLI"/>
    <property type="match status" value="1"/>
</dbReference>
<dbReference type="CTD" id="20203961"/>
<dbReference type="GeneID" id="20203961"/>
<feature type="region of interest" description="Disordered" evidence="6">
    <location>
        <begin position="727"/>
        <end position="747"/>
    </location>
</feature>
<dbReference type="Proteomes" id="UP000015101">
    <property type="component" value="Unassembled WGS sequence"/>
</dbReference>
<evidence type="ECO:0000259" key="7">
    <source>
        <dbReference type="PROSITE" id="PS51843"/>
    </source>
</evidence>
<feature type="coiled-coil region" evidence="5">
    <location>
        <begin position="239"/>
        <end position="301"/>
    </location>
</feature>
<evidence type="ECO:0000256" key="1">
    <source>
        <dbReference type="ARBA" id="ARBA00004123"/>
    </source>
</evidence>
<evidence type="ECO:0000256" key="4">
    <source>
        <dbReference type="ARBA" id="ARBA00023170"/>
    </source>
</evidence>
<keyword evidence="3" id="KW-0804">Transcription</keyword>
<dbReference type="InterPro" id="IPR035500">
    <property type="entry name" value="NHR-like_dom_sf"/>
</dbReference>
<keyword evidence="4" id="KW-0675">Receptor</keyword>
<feature type="region of interest" description="Disordered" evidence="6">
    <location>
        <begin position="407"/>
        <end position="464"/>
    </location>
</feature>
<reference evidence="9" key="3">
    <citation type="submission" date="2015-06" db="UniProtKB">
        <authorList>
            <consortium name="EnsemblMetazoa"/>
        </authorList>
    </citation>
    <scope>IDENTIFICATION</scope>
</reference>
<dbReference type="KEGG" id="hro:HELRODRAFT_172268"/>
<dbReference type="InterPro" id="IPR001723">
    <property type="entry name" value="Nuclear_hrmn_rcpt"/>
</dbReference>
<feature type="compositionally biased region" description="Low complexity" evidence="6">
    <location>
        <begin position="317"/>
        <end position="334"/>
    </location>
</feature>
<organism evidence="9 10">
    <name type="scientific">Helobdella robusta</name>
    <name type="common">Californian leech</name>
    <dbReference type="NCBI Taxonomy" id="6412"/>
    <lineage>
        <taxon>Eukaryota</taxon>
        <taxon>Metazoa</taxon>
        <taxon>Spiralia</taxon>
        <taxon>Lophotrochozoa</taxon>
        <taxon>Annelida</taxon>
        <taxon>Clitellata</taxon>
        <taxon>Hirudinea</taxon>
        <taxon>Rhynchobdellida</taxon>
        <taxon>Glossiphoniidae</taxon>
        <taxon>Helobdella</taxon>
    </lineage>
</organism>
<comment type="subcellular location">
    <subcellularLocation>
        <location evidence="1">Nucleus</location>
    </subcellularLocation>
</comment>
<dbReference type="RefSeq" id="XP_009017180.1">
    <property type="nucleotide sequence ID" value="XM_009018932.1"/>
</dbReference>
<feature type="compositionally biased region" description="Low complexity" evidence="6">
    <location>
        <begin position="371"/>
        <end position="388"/>
    </location>
</feature>
<feature type="compositionally biased region" description="Polar residues" evidence="6">
    <location>
        <begin position="419"/>
        <end position="428"/>
    </location>
</feature>
<evidence type="ECO:0000256" key="6">
    <source>
        <dbReference type="SAM" id="MobiDB-lite"/>
    </source>
</evidence>
<dbReference type="SUPFAM" id="SSF48508">
    <property type="entry name" value="Nuclear receptor ligand-binding domain"/>
    <property type="match status" value="1"/>
</dbReference>
<reference evidence="10" key="1">
    <citation type="submission" date="2012-12" db="EMBL/GenBank/DDBJ databases">
        <authorList>
            <person name="Hellsten U."/>
            <person name="Grimwood J."/>
            <person name="Chapman J.A."/>
            <person name="Shapiro H."/>
            <person name="Aerts A."/>
            <person name="Otillar R.P."/>
            <person name="Terry A.Y."/>
            <person name="Boore J.L."/>
            <person name="Simakov O."/>
            <person name="Marletaz F."/>
            <person name="Cho S.-J."/>
            <person name="Edsinger-Gonzales E."/>
            <person name="Havlak P."/>
            <person name="Kuo D.-H."/>
            <person name="Larsson T."/>
            <person name="Lv J."/>
            <person name="Arendt D."/>
            <person name="Savage R."/>
            <person name="Osoegawa K."/>
            <person name="de Jong P."/>
            <person name="Lindberg D.R."/>
            <person name="Seaver E.C."/>
            <person name="Weisblat D.A."/>
            <person name="Putnam N.H."/>
            <person name="Grigoriev I.V."/>
            <person name="Rokhsar D.S."/>
        </authorList>
    </citation>
    <scope>NUCLEOTIDE SEQUENCE</scope>
</reference>
<evidence type="ECO:0000256" key="3">
    <source>
        <dbReference type="ARBA" id="ARBA00023163"/>
    </source>
</evidence>
<gene>
    <name evidence="9" type="primary">20203961</name>
    <name evidence="8" type="ORF">HELRODRAFT_172268</name>
</gene>
<dbReference type="EMBL" id="AMQM01004141">
    <property type="status" value="NOT_ANNOTATED_CDS"/>
    <property type="molecule type" value="Genomic_DNA"/>
</dbReference>
<dbReference type="EnsemblMetazoa" id="HelroT172268">
    <property type="protein sequence ID" value="HelroP172268"/>
    <property type="gene ID" value="HelroG172268"/>
</dbReference>
<dbReference type="Gene3D" id="1.10.565.10">
    <property type="entry name" value="Retinoid X Receptor"/>
    <property type="match status" value="1"/>
</dbReference>
<keyword evidence="2" id="KW-0805">Transcription regulation</keyword>